<dbReference type="PANTHER" id="PTHR37305:SF1">
    <property type="entry name" value="MEMBRANE PROTEIN"/>
    <property type="match status" value="1"/>
</dbReference>
<feature type="transmembrane region" description="Helical" evidence="1">
    <location>
        <begin position="172"/>
        <end position="200"/>
    </location>
</feature>
<dbReference type="Pfam" id="PF12730">
    <property type="entry name" value="ABC2_membrane_4"/>
    <property type="match status" value="1"/>
</dbReference>
<name>A0A6N3H3R6_EUBLI</name>
<keyword evidence="1" id="KW-0472">Membrane</keyword>
<accession>A0A6N3H3R6</accession>
<feature type="transmembrane region" description="Helical" evidence="1">
    <location>
        <begin position="220"/>
        <end position="247"/>
    </location>
</feature>
<keyword evidence="1" id="KW-1133">Transmembrane helix</keyword>
<feature type="transmembrane region" description="Helical" evidence="1">
    <location>
        <begin position="100"/>
        <end position="124"/>
    </location>
</feature>
<dbReference type="PANTHER" id="PTHR37305">
    <property type="entry name" value="INTEGRAL MEMBRANE PROTEIN-RELATED"/>
    <property type="match status" value="1"/>
</dbReference>
<keyword evidence="1" id="KW-0812">Transmembrane</keyword>
<reference evidence="2" key="1">
    <citation type="submission" date="2019-11" db="EMBL/GenBank/DDBJ databases">
        <authorList>
            <person name="Feng L."/>
        </authorList>
    </citation>
    <scope>NUCLEOTIDE SEQUENCE</scope>
    <source>
        <strain evidence="2">ElimosumLFYP34</strain>
    </source>
</reference>
<gene>
    <name evidence="2" type="ORF">ELLFYP34_00929</name>
</gene>
<evidence type="ECO:0000256" key="1">
    <source>
        <dbReference type="SAM" id="Phobius"/>
    </source>
</evidence>
<proteinExistence type="predicted"/>
<feature type="transmembrane region" description="Helical" evidence="1">
    <location>
        <begin position="52"/>
        <end position="72"/>
    </location>
</feature>
<protein>
    <submittedName>
        <fullName evidence="2">ABC-2 family transporter protein</fullName>
    </submittedName>
</protein>
<dbReference type="EMBL" id="CACRTR010000023">
    <property type="protein sequence ID" value="VYU71524.1"/>
    <property type="molecule type" value="Genomic_DNA"/>
</dbReference>
<evidence type="ECO:0000313" key="2">
    <source>
        <dbReference type="EMBL" id="VYU71524.1"/>
    </source>
</evidence>
<dbReference type="AlphaFoldDB" id="A0A6N3H3R6"/>
<feature type="transmembrane region" description="Helical" evidence="1">
    <location>
        <begin position="139"/>
        <end position="160"/>
    </location>
</feature>
<organism evidence="2">
    <name type="scientific">Eubacterium limosum</name>
    <dbReference type="NCBI Taxonomy" id="1736"/>
    <lineage>
        <taxon>Bacteria</taxon>
        <taxon>Bacillati</taxon>
        <taxon>Bacillota</taxon>
        <taxon>Clostridia</taxon>
        <taxon>Eubacteriales</taxon>
        <taxon>Eubacteriaceae</taxon>
        <taxon>Eubacterium</taxon>
    </lineage>
</organism>
<sequence length="252" mass="28564">MLRLIQVEFMKIKRQKFIILTLLASLLVPFPWCIVCIRDNLGFQNLFQGMLVYGGLLFLPCVLCIAAATLFYREEDYDTLKNILMVPVSKTSLVLSKMTVLLVLSAVYCFLGLLVCILLSFFLLNSGLSEFRITAVQDTLMLAVFVFLAITPMITIMLLFKKGYIFAVIISFIYAIVSFSLLLIGVKVMFPMMAVFQLAIMQHNLNIERLPQESIEFYHYLMYPTGVSLTCLIAVALASIGLAVFIYKRQEV</sequence>